<evidence type="ECO:0000256" key="2">
    <source>
        <dbReference type="ARBA" id="ARBA00006523"/>
    </source>
</evidence>
<feature type="transmembrane region" description="Helical" evidence="9">
    <location>
        <begin position="99"/>
        <end position="120"/>
    </location>
</feature>
<dbReference type="Proteomes" id="UP001521137">
    <property type="component" value="Unassembled WGS sequence"/>
</dbReference>
<dbReference type="Gene3D" id="1.20.1250.20">
    <property type="entry name" value="MFS general substrate transporter like domains"/>
    <property type="match status" value="2"/>
</dbReference>
<keyword evidence="7 9" id="KW-1133">Transmembrane helix</keyword>
<feature type="transmembrane region" description="Helical" evidence="9">
    <location>
        <begin position="246"/>
        <end position="263"/>
    </location>
</feature>
<name>A0ABS9DAA3_9ALTE</name>
<dbReference type="SUPFAM" id="SSF103473">
    <property type="entry name" value="MFS general substrate transporter"/>
    <property type="match status" value="1"/>
</dbReference>
<evidence type="ECO:0000313" key="12">
    <source>
        <dbReference type="Proteomes" id="UP001521137"/>
    </source>
</evidence>
<dbReference type="EMBL" id="JAKGAS010000010">
    <property type="protein sequence ID" value="MCF2949750.1"/>
    <property type="molecule type" value="Genomic_DNA"/>
</dbReference>
<dbReference type="InterPro" id="IPR011701">
    <property type="entry name" value="MFS"/>
</dbReference>
<feature type="transmembrane region" description="Helical" evidence="9">
    <location>
        <begin position="339"/>
        <end position="358"/>
    </location>
</feature>
<dbReference type="Pfam" id="PF07690">
    <property type="entry name" value="MFS_1"/>
    <property type="match status" value="1"/>
</dbReference>
<dbReference type="PANTHER" id="PTHR23535:SF2">
    <property type="entry name" value="SUGAR EFFLUX TRANSPORTER A-RELATED"/>
    <property type="match status" value="1"/>
</dbReference>
<keyword evidence="6 9" id="KW-0812">Transmembrane</keyword>
<dbReference type="InterPro" id="IPR036259">
    <property type="entry name" value="MFS_trans_sf"/>
</dbReference>
<dbReference type="PANTHER" id="PTHR23535">
    <property type="entry name" value="SUGAR EFFLUX TRANSPORTER A-RELATED"/>
    <property type="match status" value="1"/>
</dbReference>
<comment type="caution">
    <text evidence="11">The sequence shown here is derived from an EMBL/GenBank/DDBJ whole genome shotgun (WGS) entry which is preliminary data.</text>
</comment>
<evidence type="ECO:0000256" key="3">
    <source>
        <dbReference type="ARBA" id="ARBA00022448"/>
    </source>
</evidence>
<feature type="transmembrane region" description="Helical" evidence="9">
    <location>
        <begin position="299"/>
        <end position="318"/>
    </location>
</feature>
<feature type="transmembrane region" description="Helical" evidence="9">
    <location>
        <begin position="77"/>
        <end position="93"/>
    </location>
</feature>
<evidence type="ECO:0000256" key="4">
    <source>
        <dbReference type="ARBA" id="ARBA00022475"/>
    </source>
</evidence>
<sequence>MPSMAPLTSSKLFILLSILTGLVGAFIHPLMSFFLVDELQVPPVYIGIYMVAVTLAGLVISQILGGLADKGYSARKMYIVASVGIILALIVYINSHMFALILVAGVCFMAFGNASVPQMLTLSRQWADDKPIDITQFNARIRAGISVAWMIGPPIAFSLLAFVGFPGVFGMAILIAILGIIFVYKFIPEKQQKSTSITDKPNVKPPYSFWCLVLAIVLASMGNNMYTASLPLYTIKELSLPSYTPGVLMGVVASLEIPIMLFCNRLCRVFKKKDLLIVSFISGLIFYAGVFFADTFWQLLLLQVFNAIFYGLFGGLGLTLMQEELPSRIGFTSAVYSNAFKIGVMIGVSCTGIIAQFFSFQFALLGAMCAALCAVILMLVFSYLQYQVVKQS</sequence>
<evidence type="ECO:0000256" key="9">
    <source>
        <dbReference type="SAM" id="Phobius"/>
    </source>
</evidence>
<feature type="transmembrane region" description="Helical" evidence="9">
    <location>
        <begin position="12"/>
        <end position="34"/>
    </location>
</feature>
<feature type="transmembrane region" description="Helical" evidence="9">
    <location>
        <begin position="46"/>
        <end position="65"/>
    </location>
</feature>
<protein>
    <submittedName>
        <fullName evidence="11">Sugar efflux transporter</fullName>
    </submittedName>
</protein>
<gene>
    <name evidence="11" type="ORF">L0668_16650</name>
</gene>
<evidence type="ECO:0000256" key="5">
    <source>
        <dbReference type="ARBA" id="ARBA00022597"/>
    </source>
</evidence>
<comment type="subcellular location">
    <subcellularLocation>
        <location evidence="1">Cell membrane</location>
        <topology evidence="1">Multi-pass membrane protein</topology>
    </subcellularLocation>
</comment>
<keyword evidence="12" id="KW-1185">Reference proteome</keyword>
<proteinExistence type="inferred from homology"/>
<evidence type="ECO:0000256" key="1">
    <source>
        <dbReference type="ARBA" id="ARBA00004651"/>
    </source>
</evidence>
<evidence type="ECO:0000256" key="6">
    <source>
        <dbReference type="ARBA" id="ARBA00022692"/>
    </source>
</evidence>
<keyword evidence="8 9" id="KW-0472">Membrane</keyword>
<dbReference type="CDD" id="cd17471">
    <property type="entry name" value="MFS_Set"/>
    <property type="match status" value="1"/>
</dbReference>
<comment type="similarity">
    <text evidence="2">Belongs to the major facilitator superfamily. Set transporter family.</text>
</comment>
<keyword evidence="3" id="KW-0813">Transport</keyword>
<feature type="transmembrane region" description="Helical" evidence="9">
    <location>
        <begin position="275"/>
        <end position="293"/>
    </location>
</feature>
<feature type="transmembrane region" description="Helical" evidence="9">
    <location>
        <begin position="141"/>
        <end position="162"/>
    </location>
</feature>
<reference evidence="11 12" key="1">
    <citation type="submission" date="2022-01" db="EMBL/GenBank/DDBJ databases">
        <title>Paraglaciecola sp. G1-23.</title>
        <authorList>
            <person name="Jin M.S."/>
            <person name="Han D.M."/>
            <person name="Kim H.M."/>
            <person name="Jeon C.O."/>
        </authorList>
    </citation>
    <scope>NUCLEOTIDE SEQUENCE [LARGE SCALE GENOMIC DNA]</scope>
    <source>
        <strain evidence="11 12">G1-23</strain>
    </source>
</reference>
<evidence type="ECO:0000313" key="11">
    <source>
        <dbReference type="EMBL" id="MCF2949750.1"/>
    </source>
</evidence>
<keyword evidence="5" id="KW-0762">Sugar transport</keyword>
<feature type="transmembrane region" description="Helical" evidence="9">
    <location>
        <begin position="168"/>
        <end position="187"/>
    </location>
</feature>
<organism evidence="11 12">
    <name type="scientific">Paraglaciecola algarum</name>
    <dbReference type="NCBI Taxonomy" id="3050085"/>
    <lineage>
        <taxon>Bacteria</taxon>
        <taxon>Pseudomonadati</taxon>
        <taxon>Pseudomonadota</taxon>
        <taxon>Gammaproteobacteria</taxon>
        <taxon>Alteromonadales</taxon>
        <taxon>Alteromonadaceae</taxon>
        <taxon>Paraglaciecola</taxon>
    </lineage>
</organism>
<accession>A0ABS9DAA3</accession>
<keyword evidence="4" id="KW-1003">Cell membrane</keyword>
<feature type="domain" description="Major facilitator superfamily (MFS) profile" evidence="10">
    <location>
        <begin position="208"/>
        <end position="392"/>
    </location>
</feature>
<dbReference type="PROSITE" id="PS50850">
    <property type="entry name" value="MFS"/>
    <property type="match status" value="1"/>
</dbReference>
<feature type="transmembrane region" description="Helical" evidence="9">
    <location>
        <begin position="364"/>
        <end position="384"/>
    </location>
</feature>
<evidence type="ECO:0000256" key="7">
    <source>
        <dbReference type="ARBA" id="ARBA00022989"/>
    </source>
</evidence>
<feature type="transmembrane region" description="Helical" evidence="9">
    <location>
        <begin position="207"/>
        <end position="226"/>
    </location>
</feature>
<dbReference type="InterPro" id="IPR020846">
    <property type="entry name" value="MFS_dom"/>
</dbReference>
<evidence type="ECO:0000259" key="10">
    <source>
        <dbReference type="PROSITE" id="PS50850"/>
    </source>
</evidence>
<evidence type="ECO:0000256" key="8">
    <source>
        <dbReference type="ARBA" id="ARBA00023136"/>
    </source>
</evidence>